<dbReference type="RefSeq" id="WP_378976164.1">
    <property type="nucleotide sequence ID" value="NZ_JBHTBJ010000042.1"/>
</dbReference>
<name>A0ABW2I2I7_9ACTN</name>
<organism evidence="1 2">
    <name type="scientific">Paractinoplanes rhizophilus</name>
    <dbReference type="NCBI Taxonomy" id="1416877"/>
    <lineage>
        <taxon>Bacteria</taxon>
        <taxon>Bacillati</taxon>
        <taxon>Actinomycetota</taxon>
        <taxon>Actinomycetes</taxon>
        <taxon>Micromonosporales</taxon>
        <taxon>Micromonosporaceae</taxon>
        <taxon>Paractinoplanes</taxon>
    </lineage>
</organism>
<reference evidence="2" key="1">
    <citation type="journal article" date="2019" name="Int. J. Syst. Evol. Microbiol.">
        <title>The Global Catalogue of Microorganisms (GCM) 10K type strain sequencing project: providing services to taxonomists for standard genome sequencing and annotation.</title>
        <authorList>
            <consortium name="The Broad Institute Genomics Platform"/>
            <consortium name="The Broad Institute Genome Sequencing Center for Infectious Disease"/>
            <person name="Wu L."/>
            <person name="Ma J."/>
        </authorList>
    </citation>
    <scope>NUCLEOTIDE SEQUENCE [LARGE SCALE GENOMIC DNA]</scope>
    <source>
        <strain evidence="2">XZYJT-10</strain>
    </source>
</reference>
<evidence type="ECO:0000313" key="2">
    <source>
        <dbReference type="Proteomes" id="UP001596548"/>
    </source>
</evidence>
<accession>A0ABW2I2I7</accession>
<gene>
    <name evidence="1" type="ORF">ACFQS1_34235</name>
</gene>
<protein>
    <recommendedName>
        <fullName evidence="3">Secreted protein</fullName>
    </recommendedName>
</protein>
<keyword evidence="2" id="KW-1185">Reference proteome</keyword>
<comment type="caution">
    <text evidence="1">The sequence shown here is derived from an EMBL/GenBank/DDBJ whole genome shotgun (WGS) entry which is preliminary data.</text>
</comment>
<sequence length="189" mass="20341">MATFLSQLPALLGVVVGTAGTIVATTIGDRARWRRNQSVRWDERRLTAYMEFAKALKDVHQLTFRLAAPRLPQVRAIPIDPEEGLELLTRAKVSHTKAWEAVLLLGDSATVSAARRWRGAVAELELIARGLAGDDVSWASTVGAANEARDEFYLAARAGLAVGSGGVAQAEWLSATAEFEETPGESASR</sequence>
<dbReference type="EMBL" id="JBHTBJ010000042">
    <property type="protein sequence ID" value="MFC7279052.1"/>
    <property type="molecule type" value="Genomic_DNA"/>
</dbReference>
<evidence type="ECO:0008006" key="3">
    <source>
        <dbReference type="Google" id="ProtNLM"/>
    </source>
</evidence>
<evidence type="ECO:0000313" key="1">
    <source>
        <dbReference type="EMBL" id="MFC7279052.1"/>
    </source>
</evidence>
<proteinExistence type="predicted"/>
<dbReference type="Proteomes" id="UP001596548">
    <property type="component" value="Unassembled WGS sequence"/>
</dbReference>